<gene>
    <name evidence="1" type="ORF">E2C01_035320</name>
</gene>
<protein>
    <submittedName>
        <fullName evidence="1">Uncharacterized protein</fullName>
    </submittedName>
</protein>
<reference evidence="1 2" key="1">
    <citation type="submission" date="2019-05" db="EMBL/GenBank/DDBJ databases">
        <title>Another draft genome of Portunus trituberculatus and its Hox gene families provides insights of decapod evolution.</title>
        <authorList>
            <person name="Jeong J.-H."/>
            <person name="Song I."/>
            <person name="Kim S."/>
            <person name="Choi T."/>
            <person name="Kim D."/>
            <person name="Ryu S."/>
            <person name="Kim W."/>
        </authorList>
    </citation>
    <scope>NUCLEOTIDE SEQUENCE [LARGE SCALE GENOMIC DNA]</scope>
    <source>
        <tissue evidence="1">Muscle</tissue>
    </source>
</reference>
<keyword evidence="2" id="KW-1185">Reference proteome</keyword>
<dbReference type="EMBL" id="VSRR010005161">
    <property type="protein sequence ID" value="MPC41719.1"/>
    <property type="molecule type" value="Genomic_DNA"/>
</dbReference>
<proteinExistence type="predicted"/>
<name>A0A5B7F909_PORTR</name>
<organism evidence="1 2">
    <name type="scientific">Portunus trituberculatus</name>
    <name type="common">Swimming crab</name>
    <name type="synonym">Neptunus trituberculatus</name>
    <dbReference type="NCBI Taxonomy" id="210409"/>
    <lineage>
        <taxon>Eukaryota</taxon>
        <taxon>Metazoa</taxon>
        <taxon>Ecdysozoa</taxon>
        <taxon>Arthropoda</taxon>
        <taxon>Crustacea</taxon>
        <taxon>Multicrustacea</taxon>
        <taxon>Malacostraca</taxon>
        <taxon>Eumalacostraca</taxon>
        <taxon>Eucarida</taxon>
        <taxon>Decapoda</taxon>
        <taxon>Pleocyemata</taxon>
        <taxon>Brachyura</taxon>
        <taxon>Eubrachyura</taxon>
        <taxon>Portunoidea</taxon>
        <taxon>Portunidae</taxon>
        <taxon>Portuninae</taxon>
        <taxon>Portunus</taxon>
    </lineage>
</organism>
<evidence type="ECO:0000313" key="2">
    <source>
        <dbReference type="Proteomes" id="UP000324222"/>
    </source>
</evidence>
<comment type="caution">
    <text evidence="1">The sequence shown here is derived from an EMBL/GenBank/DDBJ whole genome shotgun (WGS) entry which is preliminary data.</text>
</comment>
<sequence>MSKLYARGLSLRRTLESPDLLDLLLHGPALCDCIRLARSMGLAGCRILQCFKLTYQISLTLFQPAITITITSGPQDNQV</sequence>
<accession>A0A5B7F909</accession>
<evidence type="ECO:0000313" key="1">
    <source>
        <dbReference type="EMBL" id="MPC41719.1"/>
    </source>
</evidence>
<dbReference type="Proteomes" id="UP000324222">
    <property type="component" value="Unassembled WGS sequence"/>
</dbReference>
<dbReference type="AlphaFoldDB" id="A0A5B7F909"/>